<evidence type="ECO:0000313" key="5">
    <source>
        <dbReference type="Proteomes" id="UP000295361"/>
    </source>
</evidence>
<dbReference type="RefSeq" id="WP_133698937.1">
    <property type="nucleotide sequence ID" value="NZ_SNXS01000001.1"/>
</dbReference>
<dbReference type="InterPro" id="IPR016181">
    <property type="entry name" value="Acyl_CoA_acyltransferase"/>
</dbReference>
<evidence type="ECO:0000256" key="1">
    <source>
        <dbReference type="ARBA" id="ARBA00022679"/>
    </source>
</evidence>
<comment type="caution">
    <text evidence="4">The sequence shown here is derived from an EMBL/GenBank/DDBJ whole genome shotgun (WGS) entry which is preliminary data.</text>
</comment>
<dbReference type="GO" id="GO:0016747">
    <property type="term" value="F:acyltransferase activity, transferring groups other than amino-acyl groups"/>
    <property type="evidence" value="ECO:0007669"/>
    <property type="project" value="InterPro"/>
</dbReference>
<gene>
    <name evidence="4" type="ORF">DES47_101352</name>
</gene>
<dbReference type="AlphaFoldDB" id="A0A4R6QUK9"/>
<dbReference type="GO" id="GO:0005840">
    <property type="term" value="C:ribosome"/>
    <property type="evidence" value="ECO:0007669"/>
    <property type="project" value="UniProtKB-KW"/>
</dbReference>
<keyword evidence="1" id="KW-0808">Transferase</keyword>
<name>A0A4R6QUK9_9BURK</name>
<dbReference type="SUPFAM" id="SSF55729">
    <property type="entry name" value="Acyl-CoA N-acyltransferases (Nat)"/>
    <property type="match status" value="1"/>
</dbReference>
<keyword evidence="4" id="KW-0689">Ribosomal protein</keyword>
<sequence>MIDAFEIHALKPEDLPAYKALRDLMLTAHEDAFTSDALGESGRSAASYRFRLPQANGNGTLFTLCAWVGAEMVGAITCERDDRAKVAHIGHIVGMMVRDDMQGQGLGNALLKTALNLARADGRLEQLILTVTSSNHGAVRLYARVGFVRYGTLPRAIKLPVPPGETGHPVYLDKDLMVCPLR</sequence>
<dbReference type="InParanoid" id="A0A4R6QUK9"/>
<dbReference type="PANTHER" id="PTHR43420">
    <property type="entry name" value="ACETYLTRANSFERASE"/>
    <property type="match status" value="1"/>
</dbReference>
<proteinExistence type="predicted"/>
<dbReference type="PROSITE" id="PS51186">
    <property type="entry name" value="GNAT"/>
    <property type="match status" value="1"/>
</dbReference>
<keyword evidence="5" id="KW-1185">Reference proteome</keyword>
<dbReference type="Proteomes" id="UP000295361">
    <property type="component" value="Unassembled WGS sequence"/>
</dbReference>
<reference evidence="4 5" key="1">
    <citation type="submission" date="2019-03" db="EMBL/GenBank/DDBJ databases">
        <title>Genomic Encyclopedia of Type Strains, Phase IV (KMG-IV): sequencing the most valuable type-strain genomes for metagenomic binning, comparative biology and taxonomic classification.</title>
        <authorList>
            <person name="Goeker M."/>
        </authorList>
    </citation>
    <scope>NUCLEOTIDE SEQUENCE [LARGE SCALE GENOMIC DNA]</scope>
    <source>
        <strain evidence="4 5">DSM 16998</strain>
    </source>
</reference>
<dbReference type="OrthoDB" id="9799092at2"/>
<accession>A0A4R6QUK9</accession>
<dbReference type="Gene3D" id="3.40.630.30">
    <property type="match status" value="1"/>
</dbReference>
<keyword evidence="2" id="KW-0012">Acyltransferase</keyword>
<dbReference type="InterPro" id="IPR000182">
    <property type="entry name" value="GNAT_dom"/>
</dbReference>
<evidence type="ECO:0000256" key="2">
    <source>
        <dbReference type="ARBA" id="ARBA00023315"/>
    </source>
</evidence>
<dbReference type="Pfam" id="PF00583">
    <property type="entry name" value="Acetyltransf_1"/>
    <property type="match status" value="1"/>
</dbReference>
<protein>
    <submittedName>
        <fullName evidence="4">Ribosomal protein S18 acetylase RimI-like enzyme</fullName>
    </submittedName>
</protein>
<keyword evidence="4" id="KW-0687">Ribonucleoprotein</keyword>
<dbReference type="InterPro" id="IPR050680">
    <property type="entry name" value="YpeA/RimI_acetyltransf"/>
</dbReference>
<organism evidence="4 5">
    <name type="scientific">Roseateles toxinivorans</name>
    <dbReference type="NCBI Taxonomy" id="270368"/>
    <lineage>
        <taxon>Bacteria</taxon>
        <taxon>Pseudomonadati</taxon>
        <taxon>Pseudomonadota</taxon>
        <taxon>Betaproteobacteria</taxon>
        <taxon>Burkholderiales</taxon>
        <taxon>Sphaerotilaceae</taxon>
        <taxon>Roseateles</taxon>
    </lineage>
</organism>
<dbReference type="EMBL" id="SNXS01000001">
    <property type="protein sequence ID" value="TDP74295.1"/>
    <property type="molecule type" value="Genomic_DNA"/>
</dbReference>
<evidence type="ECO:0000313" key="4">
    <source>
        <dbReference type="EMBL" id="TDP74295.1"/>
    </source>
</evidence>
<feature type="domain" description="N-acetyltransferase" evidence="3">
    <location>
        <begin position="5"/>
        <end position="177"/>
    </location>
</feature>
<dbReference type="PANTHER" id="PTHR43420:SF47">
    <property type="entry name" value="N-ACETYLTRANSFERASE DOMAIN-CONTAINING PROTEIN"/>
    <property type="match status" value="1"/>
</dbReference>
<evidence type="ECO:0000259" key="3">
    <source>
        <dbReference type="PROSITE" id="PS51186"/>
    </source>
</evidence>
<dbReference type="CDD" id="cd04301">
    <property type="entry name" value="NAT_SF"/>
    <property type="match status" value="1"/>
</dbReference>